<dbReference type="Proteomes" id="UP000055024">
    <property type="component" value="Unassembled WGS sequence"/>
</dbReference>
<dbReference type="EMBL" id="JYDP01000013">
    <property type="protein sequence ID" value="KRZ16207.1"/>
    <property type="molecule type" value="Genomic_DNA"/>
</dbReference>
<name>A0A0V1I0G8_9BILA</name>
<feature type="region of interest" description="Disordered" evidence="1">
    <location>
        <begin position="44"/>
        <end position="66"/>
    </location>
</feature>
<sequence>MHWLFYAPSGSGESAGENAESRTIVPSTDTLKALVNANWFSTPDFASGESRHGEERPGGNSVPDDVNTFRRTLKTFYSSAHAHFF</sequence>
<reference evidence="2 3" key="1">
    <citation type="submission" date="2015-01" db="EMBL/GenBank/DDBJ databases">
        <title>Evolution of Trichinella species and genotypes.</title>
        <authorList>
            <person name="Korhonen P.K."/>
            <person name="Edoardo P."/>
            <person name="Giuseppe L.R."/>
            <person name="Gasser R.B."/>
        </authorList>
    </citation>
    <scope>NUCLEOTIDE SEQUENCE [LARGE SCALE GENOMIC DNA]</scope>
    <source>
        <strain evidence="2">ISS1029</strain>
    </source>
</reference>
<comment type="caution">
    <text evidence="2">The sequence shown here is derived from an EMBL/GenBank/DDBJ whole genome shotgun (WGS) entry which is preliminary data.</text>
</comment>
<accession>A0A0V1I0G8</accession>
<gene>
    <name evidence="2" type="ORF">T11_14467</name>
</gene>
<protein>
    <submittedName>
        <fullName evidence="2">Uncharacterized protein</fullName>
    </submittedName>
</protein>
<evidence type="ECO:0000313" key="2">
    <source>
        <dbReference type="EMBL" id="KRZ16207.1"/>
    </source>
</evidence>
<organism evidence="2 3">
    <name type="scientific">Trichinella zimbabwensis</name>
    <dbReference type="NCBI Taxonomy" id="268475"/>
    <lineage>
        <taxon>Eukaryota</taxon>
        <taxon>Metazoa</taxon>
        <taxon>Ecdysozoa</taxon>
        <taxon>Nematoda</taxon>
        <taxon>Enoplea</taxon>
        <taxon>Dorylaimia</taxon>
        <taxon>Trichinellida</taxon>
        <taxon>Trichinellidae</taxon>
        <taxon>Trichinella</taxon>
    </lineage>
</organism>
<feature type="region of interest" description="Disordered" evidence="1">
    <location>
        <begin position="1"/>
        <end position="22"/>
    </location>
</feature>
<keyword evidence="3" id="KW-1185">Reference proteome</keyword>
<evidence type="ECO:0000256" key="1">
    <source>
        <dbReference type="SAM" id="MobiDB-lite"/>
    </source>
</evidence>
<proteinExistence type="predicted"/>
<dbReference type="AlphaFoldDB" id="A0A0V1I0G8"/>
<evidence type="ECO:0000313" key="3">
    <source>
        <dbReference type="Proteomes" id="UP000055024"/>
    </source>
</evidence>